<gene>
    <name evidence="1" type="primary">107361805</name>
</gene>
<reference evidence="2" key="1">
    <citation type="submission" date="2011-08" db="EMBL/GenBank/DDBJ databases">
        <authorList>
            <person name="Rombauts S."/>
        </authorList>
    </citation>
    <scope>NUCLEOTIDE SEQUENCE</scope>
    <source>
        <strain evidence="2">London</strain>
    </source>
</reference>
<dbReference type="EnsemblMetazoa" id="tetur07g02180.1">
    <property type="protein sequence ID" value="tetur07g02180.1"/>
    <property type="gene ID" value="tetur07g02180"/>
</dbReference>
<dbReference type="InterPro" id="IPR036047">
    <property type="entry name" value="F-box-like_dom_sf"/>
</dbReference>
<accession>T1K8Q4</accession>
<dbReference type="HOGENOM" id="CLU_029073_1_0_1"/>
<protein>
    <recommendedName>
        <fullName evidence="3">F-box domain-containing protein</fullName>
    </recommendedName>
</protein>
<dbReference type="SUPFAM" id="SSF81383">
    <property type="entry name" value="F-box domain"/>
    <property type="match status" value="1"/>
</dbReference>
<sequence>MLINELTDDCLLAIFDYVYNLKDLINCYKVCVKWSYLIAKRTRKVKYLLEDPQQPPDYDHSEDEPEFHPYHYPIDCVYYQGEDSIDATCLNTLFPNLIVFQFIDNIENEVKNADIVSFVINHKSLKGIIDGCLDPLSEYCDKLEMLSCYSVESSKIPNCANIKQLHTGNDSLEDVKKYAFDFPNLELLRTSFRTKGNCDMLGFPVFEKLKILVLFSQFTCNNENIFYGFHFMDSCPNLQSAHISLDSNQFFVDETVKHECLKDLVIDFSKDERINWRDLERLLMKYPNLKHLALRNLRLKDEYSEKLLSILPNLELFEVNECEEDTQDGLSMNYCEEEDYSEMKSNFPQIGFSTKIEKISRGFDFMKHCFLKDNFLLPHFLIPIDY</sequence>
<dbReference type="Gene3D" id="1.20.1280.50">
    <property type="match status" value="1"/>
</dbReference>
<proteinExistence type="predicted"/>
<evidence type="ECO:0000313" key="2">
    <source>
        <dbReference type="Proteomes" id="UP000015104"/>
    </source>
</evidence>
<dbReference type="SUPFAM" id="SSF52047">
    <property type="entry name" value="RNI-like"/>
    <property type="match status" value="1"/>
</dbReference>
<dbReference type="Proteomes" id="UP000015104">
    <property type="component" value="Unassembled WGS sequence"/>
</dbReference>
<name>T1K8Q4_TETUR</name>
<evidence type="ECO:0000313" key="1">
    <source>
        <dbReference type="EnsemblMetazoa" id="tetur07g02180.1"/>
    </source>
</evidence>
<dbReference type="EMBL" id="CAEY01001880">
    <property type="status" value="NOT_ANNOTATED_CDS"/>
    <property type="molecule type" value="Genomic_DNA"/>
</dbReference>
<evidence type="ECO:0008006" key="3">
    <source>
        <dbReference type="Google" id="ProtNLM"/>
    </source>
</evidence>
<dbReference type="Gene3D" id="3.80.10.10">
    <property type="entry name" value="Ribonuclease Inhibitor"/>
    <property type="match status" value="1"/>
</dbReference>
<keyword evidence="2" id="KW-1185">Reference proteome</keyword>
<dbReference type="AlphaFoldDB" id="T1K8Q4"/>
<reference evidence="1" key="2">
    <citation type="submission" date="2015-06" db="UniProtKB">
        <authorList>
            <consortium name="EnsemblMetazoa"/>
        </authorList>
    </citation>
    <scope>IDENTIFICATION</scope>
</reference>
<organism evidence="1 2">
    <name type="scientific">Tetranychus urticae</name>
    <name type="common">Two-spotted spider mite</name>
    <dbReference type="NCBI Taxonomy" id="32264"/>
    <lineage>
        <taxon>Eukaryota</taxon>
        <taxon>Metazoa</taxon>
        <taxon>Ecdysozoa</taxon>
        <taxon>Arthropoda</taxon>
        <taxon>Chelicerata</taxon>
        <taxon>Arachnida</taxon>
        <taxon>Acari</taxon>
        <taxon>Acariformes</taxon>
        <taxon>Trombidiformes</taxon>
        <taxon>Prostigmata</taxon>
        <taxon>Eleutherengona</taxon>
        <taxon>Raphignathae</taxon>
        <taxon>Tetranychoidea</taxon>
        <taxon>Tetranychidae</taxon>
        <taxon>Tetranychus</taxon>
    </lineage>
</organism>
<dbReference type="InterPro" id="IPR032675">
    <property type="entry name" value="LRR_dom_sf"/>
</dbReference>